<dbReference type="AlphaFoldDB" id="A0A365XUK1"/>
<protein>
    <submittedName>
        <fullName evidence="1">Uncharacterized protein</fullName>
    </submittedName>
</protein>
<dbReference type="RefSeq" id="WP_113618763.1">
    <property type="nucleotide sequence ID" value="NZ_QFFJ01000002.1"/>
</dbReference>
<sequence length="80" mass="8938">MTAISHEKLLELGFTFQQAKRSYKIEIDGAGFGVVQNGPRWLFSPLPMEHVSLVTVNSVEELEELVYTETGKRLITGQTA</sequence>
<accession>A0A365XUK1</accession>
<dbReference type="Proteomes" id="UP000253410">
    <property type="component" value="Unassembled WGS sequence"/>
</dbReference>
<gene>
    <name evidence="1" type="ORF">DF182_26430</name>
</gene>
<name>A0A365XUK1_9BACT</name>
<proteinExistence type="predicted"/>
<keyword evidence="2" id="KW-1185">Reference proteome</keyword>
<organism evidence="1 2">
    <name type="scientific">Chitinophaga flava</name>
    <dbReference type="NCBI Taxonomy" id="2259036"/>
    <lineage>
        <taxon>Bacteria</taxon>
        <taxon>Pseudomonadati</taxon>
        <taxon>Bacteroidota</taxon>
        <taxon>Chitinophagia</taxon>
        <taxon>Chitinophagales</taxon>
        <taxon>Chitinophagaceae</taxon>
        <taxon>Chitinophaga</taxon>
    </lineage>
</organism>
<dbReference type="EMBL" id="QFFJ01000002">
    <property type="protein sequence ID" value="RBL90013.1"/>
    <property type="molecule type" value="Genomic_DNA"/>
</dbReference>
<evidence type="ECO:0000313" key="1">
    <source>
        <dbReference type="EMBL" id="RBL90013.1"/>
    </source>
</evidence>
<evidence type="ECO:0000313" key="2">
    <source>
        <dbReference type="Proteomes" id="UP000253410"/>
    </source>
</evidence>
<comment type="caution">
    <text evidence="1">The sequence shown here is derived from an EMBL/GenBank/DDBJ whole genome shotgun (WGS) entry which is preliminary data.</text>
</comment>
<reference evidence="1 2" key="1">
    <citation type="submission" date="2018-05" db="EMBL/GenBank/DDBJ databases">
        <title>Chitinophaga sp. K3CV102501T nov., isolated from isolated from a monsoon evergreen broad-leaved forest soil.</title>
        <authorList>
            <person name="Lv Y."/>
        </authorList>
    </citation>
    <scope>NUCLEOTIDE SEQUENCE [LARGE SCALE GENOMIC DNA]</scope>
    <source>
        <strain evidence="1 2">GDMCC 1.1325</strain>
    </source>
</reference>
<dbReference type="OrthoDB" id="674855at2"/>